<reference evidence="3 4" key="1">
    <citation type="submission" date="2018-06" db="EMBL/GenBank/DDBJ databases">
        <title>Genomic Encyclopedia of Archaeal and Bacterial Type Strains, Phase II (KMG-II): from individual species to whole genera.</title>
        <authorList>
            <person name="Goeker M."/>
        </authorList>
    </citation>
    <scope>NUCLEOTIDE SEQUENCE [LARGE SCALE GENOMIC DNA]</scope>
    <source>
        <strain evidence="3 4">DSM 21851</strain>
    </source>
</reference>
<dbReference type="OrthoDB" id="9790057at2"/>
<proteinExistence type="predicted"/>
<dbReference type="AlphaFoldDB" id="A0A327WYA1"/>
<dbReference type="EMBL" id="QLMC01000003">
    <property type="protein sequence ID" value="RAJ97425.1"/>
    <property type="molecule type" value="Genomic_DNA"/>
</dbReference>
<evidence type="ECO:0000313" key="3">
    <source>
        <dbReference type="EMBL" id="RAJ97425.1"/>
    </source>
</evidence>
<dbReference type="CDD" id="cd04502">
    <property type="entry name" value="SGNH_hydrolase_like_7"/>
    <property type="match status" value="1"/>
</dbReference>
<sequence length="218" mass="24753">MKKLSFLLLLTTALHFVAIAQQAVPYENEIKAFEEQDKTTPPPKNAILFTGSSSIKLWQSLKTDFPDKVVLNRGFGGSKLTDVIHFADRAIIPYKPKQIIIYVGENDVATGTVTAQEVHDRFVTLFTKIRKSLPKTPIVFISMKPSPSRRKYLPITIEANKLIKDYLAKQSRADYLDIYTPMLDATGQIRGELFRADSLHMNPKGYEVWTEKLKPLLK</sequence>
<dbReference type="InterPro" id="IPR036514">
    <property type="entry name" value="SGNH_hydro_sf"/>
</dbReference>
<feature type="signal peptide" evidence="1">
    <location>
        <begin position="1"/>
        <end position="23"/>
    </location>
</feature>
<dbReference type="InterPro" id="IPR013830">
    <property type="entry name" value="SGNH_hydro"/>
</dbReference>
<dbReference type="InterPro" id="IPR051532">
    <property type="entry name" value="Ester_Hydrolysis_Enzymes"/>
</dbReference>
<feature type="chain" id="PRO_5016327741" evidence="1">
    <location>
        <begin position="24"/>
        <end position="218"/>
    </location>
</feature>
<name>A0A327WYA1_LARAB</name>
<dbReference type="RefSeq" id="WP_111628412.1">
    <property type="nucleotide sequence ID" value="NZ_QLMC01000003.1"/>
</dbReference>
<dbReference type="PANTHER" id="PTHR30383">
    <property type="entry name" value="THIOESTERASE 1/PROTEASE 1/LYSOPHOSPHOLIPASE L1"/>
    <property type="match status" value="1"/>
</dbReference>
<keyword evidence="4" id="KW-1185">Reference proteome</keyword>
<comment type="caution">
    <text evidence="3">The sequence shown here is derived from an EMBL/GenBank/DDBJ whole genome shotgun (WGS) entry which is preliminary data.</text>
</comment>
<feature type="domain" description="SGNH hydrolase-type esterase" evidence="2">
    <location>
        <begin position="59"/>
        <end position="208"/>
    </location>
</feature>
<organism evidence="3 4">
    <name type="scientific">Larkinella arboricola</name>
    <dbReference type="NCBI Taxonomy" id="643671"/>
    <lineage>
        <taxon>Bacteria</taxon>
        <taxon>Pseudomonadati</taxon>
        <taxon>Bacteroidota</taxon>
        <taxon>Cytophagia</taxon>
        <taxon>Cytophagales</taxon>
        <taxon>Spirosomataceae</taxon>
        <taxon>Larkinella</taxon>
    </lineage>
</organism>
<evidence type="ECO:0000313" key="4">
    <source>
        <dbReference type="Proteomes" id="UP000248790"/>
    </source>
</evidence>
<protein>
    <submittedName>
        <fullName evidence="3">Lysophospholipase L1-like esterase</fullName>
    </submittedName>
</protein>
<dbReference type="GO" id="GO:0004622">
    <property type="term" value="F:phosphatidylcholine lysophospholipase activity"/>
    <property type="evidence" value="ECO:0007669"/>
    <property type="project" value="TreeGrafter"/>
</dbReference>
<accession>A0A327WYA1</accession>
<dbReference type="SUPFAM" id="SSF52266">
    <property type="entry name" value="SGNH hydrolase"/>
    <property type="match status" value="1"/>
</dbReference>
<dbReference type="PANTHER" id="PTHR30383:SF5">
    <property type="entry name" value="SGNH HYDROLASE-TYPE ESTERASE DOMAIN-CONTAINING PROTEIN"/>
    <property type="match status" value="1"/>
</dbReference>
<gene>
    <name evidence="3" type="ORF">LX87_02325</name>
</gene>
<dbReference type="Gene3D" id="3.40.50.1110">
    <property type="entry name" value="SGNH hydrolase"/>
    <property type="match status" value="1"/>
</dbReference>
<dbReference type="Pfam" id="PF13472">
    <property type="entry name" value="Lipase_GDSL_2"/>
    <property type="match status" value="1"/>
</dbReference>
<evidence type="ECO:0000259" key="2">
    <source>
        <dbReference type="Pfam" id="PF13472"/>
    </source>
</evidence>
<evidence type="ECO:0000256" key="1">
    <source>
        <dbReference type="SAM" id="SignalP"/>
    </source>
</evidence>
<dbReference type="Proteomes" id="UP000248790">
    <property type="component" value="Unassembled WGS sequence"/>
</dbReference>
<keyword evidence="1" id="KW-0732">Signal</keyword>